<sequence>MSEKRIEKELAQLQAEGSSSYSAGPPGAHLYQWQGWIMGPEESPYSGGLFWITIQFPVDYPFQHPKVSFTTKIYHPNINGNGYIFLDILIDKWGPHLTVSNVLQSISSLLKEPQPDSPYIHKISGLLDIAHIYKTDRPRYEATAREWTHKYAMQDFGGDEA</sequence>
<gene>
    <name evidence="8" type="ORF">BDV39DRAFT_205204</name>
</gene>
<proteinExistence type="predicted"/>
<evidence type="ECO:0000256" key="5">
    <source>
        <dbReference type="ARBA" id="ARBA00022786"/>
    </source>
</evidence>
<name>A0A5N6X2E2_9EURO</name>
<dbReference type="GO" id="GO:0061631">
    <property type="term" value="F:ubiquitin conjugating enzyme activity"/>
    <property type="evidence" value="ECO:0007669"/>
    <property type="project" value="UniProtKB-EC"/>
</dbReference>
<keyword evidence="6" id="KW-0067">ATP-binding</keyword>
<keyword evidence="3" id="KW-0808">Transferase</keyword>
<dbReference type="Gene3D" id="3.10.110.10">
    <property type="entry name" value="Ubiquitin Conjugating Enzyme"/>
    <property type="match status" value="1"/>
</dbReference>
<dbReference type="InterPro" id="IPR000608">
    <property type="entry name" value="UBC"/>
</dbReference>
<dbReference type="AlphaFoldDB" id="A0A5N6X2E2"/>
<dbReference type="EMBL" id="ML741794">
    <property type="protein sequence ID" value="KAE8327073.1"/>
    <property type="molecule type" value="Genomic_DNA"/>
</dbReference>
<dbReference type="SUPFAM" id="SSF54495">
    <property type="entry name" value="UBC-like"/>
    <property type="match status" value="1"/>
</dbReference>
<evidence type="ECO:0000256" key="1">
    <source>
        <dbReference type="ARBA" id="ARBA00000485"/>
    </source>
</evidence>
<evidence type="ECO:0000313" key="8">
    <source>
        <dbReference type="EMBL" id="KAE8327073.1"/>
    </source>
</evidence>
<feature type="domain" description="UBC core" evidence="7">
    <location>
        <begin position="1"/>
        <end position="153"/>
    </location>
</feature>
<keyword evidence="4" id="KW-0547">Nucleotide-binding</keyword>
<dbReference type="FunFam" id="3.10.110.10:FF:000101">
    <property type="entry name" value="Ubiquitin-conjugating enzyme E2 D2"/>
    <property type="match status" value="1"/>
</dbReference>
<comment type="pathway">
    <text evidence="2">Protein modification; protein ubiquitination.</text>
</comment>
<accession>A0A5N6X2E2</accession>
<dbReference type="PANTHER" id="PTHR24068">
    <property type="entry name" value="UBIQUITIN-CONJUGATING ENZYME E2"/>
    <property type="match status" value="1"/>
</dbReference>
<organism evidence="8 9">
    <name type="scientific">Aspergillus sergii</name>
    <dbReference type="NCBI Taxonomy" id="1034303"/>
    <lineage>
        <taxon>Eukaryota</taxon>
        <taxon>Fungi</taxon>
        <taxon>Dikarya</taxon>
        <taxon>Ascomycota</taxon>
        <taxon>Pezizomycotina</taxon>
        <taxon>Eurotiomycetes</taxon>
        <taxon>Eurotiomycetidae</taxon>
        <taxon>Eurotiales</taxon>
        <taxon>Aspergillaceae</taxon>
        <taxon>Aspergillus</taxon>
        <taxon>Aspergillus subgen. Circumdati</taxon>
    </lineage>
</organism>
<dbReference type="SMART" id="SM00212">
    <property type="entry name" value="UBCc"/>
    <property type="match status" value="1"/>
</dbReference>
<dbReference type="PROSITE" id="PS50127">
    <property type="entry name" value="UBC_2"/>
    <property type="match status" value="1"/>
</dbReference>
<evidence type="ECO:0000256" key="6">
    <source>
        <dbReference type="ARBA" id="ARBA00022840"/>
    </source>
</evidence>
<evidence type="ECO:0000256" key="2">
    <source>
        <dbReference type="ARBA" id="ARBA00004906"/>
    </source>
</evidence>
<dbReference type="GO" id="GO:0005524">
    <property type="term" value="F:ATP binding"/>
    <property type="evidence" value="ECO:0007669"/>
    <property type="project" value="UniProtKB-KW"/>
</dbReference>
<keyword evidence="5" id="KW-0833">Ubl conjugation pathway</keyword>
<keyword evidence="9" id="KW-1185">Reference proteome</keyword>
<evidence type="ECO:0000259" key="7">
    <source>
        <dbReference type="PROSITE" id="PS50127"/>
    </source>
</evidence>
<evidence type="ECO:0000256" key="4">
    <source>
        <dbReference type="ARBA" id="ARBA00022741"/>
    </source>
</evidence>
<protein>
    <submittedName>
        <fullName evidence="8">Ubiquitin-conjugating enzyme/RWD-like protein</fullName>
    </submittedName>
</protein>
<comment type="catalytic activity">
    <reaction evidence="1">
        <text>S-ubiquitinyl-[E1 ubiquitin-activating enzyme]-L-cysteine + [E2 ubiquitin-conjugating enzyme]-L-cysteine = [E1 ubiquitin-activating enzyme]-L-cysteine + S-ubiquitinyl-[E2 ubiquitin-conjugating enzyme]-L-cysteine.</text>
        <dbReference type="EC" id="2.3.2.23"/>
    </reaction>
</comment>
<dbReference type="Pfam" id="PF00179">
    <property type="entry name" value="UQ_con"/>
    <property type="match status" value="1"/>
</dbReference>
<evidence type="ECO:0000256" key="3">
    <source>
        <dbReference type="ARBA" id="ARBA00022679"/>
    </source>
</evidence>
<dbReference type="Proteomes" id="UP000325945">
    <property type="component" value="Unassembled WGS sequence"/>
</dbReference>
<reference evidence="9" key="1">
    <citation type="submission" date="2019-04" db="EMBL/GenBank/DDBJ databases">
        <title>Friends and foes A comparative genomics studyof 23 Aspergillus species from section Flavi.</title>
        <authorList>
            <consortium name="DOE Joint Genome Institute"/>
            <person name="Kjaerbolling I."/>
            <person name="Vesth T."/>
            <person name="Frisvad J.C."/>
            <person name="Nybo J.L."/>
            <person name="Theobald S."/>
            <person name="Kildgaard S."/>
            <person name="Isbrandt T."/>
            <person name="Kuo A."/>
            <person name="Sato A."/>
            <person name="Lyhne E.K."/>
            <person name="Kogle M.E."/>
            <person name="Wiebenga A."/>
            <person name="Kun R.S."/>
            <person name="Lubbers R.J."/>
            <person name="Makela M.R."/>
            <person name="Barry K."/>
            <person name="Chovatia M."/>
            <person name="Clum A."/>
            <person name="Daum C."/>
            <person name="Haridas S."/>
            <person name="He G."/>
            <person name="LaButti K."/>
            <person name="Lipzen A."/>
            <person name="Mondo S."/>
            <person name="Riley R."/>
            <person name="Salamov A."/>
            <person name="Simmons B.A."/>
            <person name="Magnuson J.K."/>
            <person name="Henrissat B."/>
            <person name="Mortensen U.H."/>
            <person name="Larsen T.O."/>
            <person name="Devries R.P."/>
            <person name="Grigoriev I.V."/>
            <person name="Machida M."/>
            <person name="Baker S.E."/>
            <person name="Andersen M.R."/>
        </authorList>
    </citation>
    <scope>NUCLEOTIDE SEQUENCE [LARGE SCALE GENOMIC DNA]</scope>
    <source>
        <strain evidence="9">CBS 130017</strain>
    </source>
</reference>
<dbReference type="InterPro" id="IPR016135">
    <property type="entry name" value="UBQ-conjugating_enzyme/RWD"/>
</dbReference>
<evidence type="ECO:0000313" key="9">
    <source>
        <dbReference type="Proteomes" id="UP000325945"/>
    </source>
</evidence>